<organism evidence="2 3">
    <name type="scientific">Canna indica</name>
    <name type="common">Indian-shot</name>
    <dbReference type="NCBI Taxonomy" id="4628"/>
    <lineage>
        <taxon>Eukaryota</taxon>
        <taxon>Viridiplantae</taxon>
        <taxon>Streptophyta</taxon>
        <taxon>Embryophyta</taxon>
        <taxon>Tracheophyta</taxon>
        <taxon>Spermatophyta</taxon>
        <taxon>Magnoliopsida</taxon>
        <taxon>Liliopsida</taxon>
        <taxon>Zingiberales</taxon>
        <taxon>Cannaceae</taxon>
        <taxon>Canna</taxon>
    </lineage>
</organism>
<reference evidence="2 3" key="1">
    <citation type="submission" date="2023-10" db="EMBL/GenBank/DDBJ databases">
        <title>Chromosome-scale genome assembly provides insights into flower coloration mechanisms of Canna indica.</title>
        <authorList>
            <person name="Li C."/>
        </authorList>
    </citation>
    <scope>NUCLEOTIDE SEQUENCE [LARGE SCALE GENOMIC DNA]</scope>
    <source>
        <tissue evidence="2">Flower</tissue>
    </source>
</reference>
<sequence length="73" mass="8618">MSQLRIESDSGKHLCQRKEATRSEMPRKLDEDKSKMANTAPWLTVTTERSMHHGQNHPALFSYRKIHLNRIMR</sequence>
<name>A0AAQ3QNK8_9LILI</name>
<proteinExistence type="predicted"/>
<dbReference type="AlphaFoldDB" id="A0AAQ3QNK8"/>
<accession>A0AAQ3QNK8</accession>
<feature type="compositionally biased region" description="Basic and acidic residues" evidence="1">
    <location>
        <begin position="1"/>
        <end position="35"/>
    </location>
</feature>
<dbReference type="Proteomes" id="UP001327560">
    <property type="component" value="Chromosome 9"/>
</dbReference>
<keyword evidence="3" id="KW-1185">Reference proteome</keyword>
<dbReference type="EMBL" id="CP136898">
    <property type="protein sequence ID" value="WOL19371.1"/>
    <property type="molecule type" value="Genomic_DNA"/>
</dbReference>
<feature type="region of interest" description="Disordered" evidence="1">
    <location>
        <begin position="1"/>
        <end position="36"/>
    </location>
</feature>
<evidence type="ECO:0000256" key="1">
    <source>
        <dbReference type="SAM" id="MobiDB-lite"/>
    </source>
</evidence>
<protein>
    <submittedName>
        <fullName evidence="2">Uncharacterized protein</fullName>
    </submittedName>
</protein>
<evidence type="ECO:0000313" key="3">
    <source>
        <dbReference type="Proteomes" id="UP001327560"/>
    </source>
</evidence>
<evidence type="ECO:0000313" key="2">
    <source>
        <dbReference type="EMBL" id="WOL19371.1"/>
    </source>
</evidence>
<gene>
    <name evidence="2" type="ORF">Cni_G28169</name>
</gene>